<dbReference type="AlphaFoldDB" id="A0A1I7YD48"/>
<reference evidence="2" key="1">
    <citation type="submission" date="2016-11" db="UniProtKB">
        <authorList>
            <consortium name="WormBaseParasite"/>
        </authorList>
    </citation>
    <scope>IDENTIFICATION</scope>
</reference>
<evidence type="ECO:0000313" key="1">
    <source>
        <dbReference type="Proteomes" id="UP000095287"/>
    </source>
</evidence>
<name>A0A1I7YD48_9BILA</name>
<dbReference type="Proteomes" id="UP000095287">
    <property type="component" value="Unplaced"/>
</dbReference>
<sequence>MNQIPYAFYERLCDILDDSDISVARHLSGYCGKLSQIAHDNRATYFSTVKAGVERKGRLFTCSGRKIKIPAEIDTVPKKFVRSVNIQWKDGEEENVSRAVVQRFPYAFYHFFLYSSSISKAWADFACSLDRLESVTVTKKLDDEAIPLFQKNLQIHKSDDGPWRSTVVSDLLKFWSEDSAKLRGKSLVLEGNCVGGVDQLEEFLLQRASTQGRNVSRIQDVLESISRDESNQTDKNDHEGALPRFYKFEEGEGMDLPRMFIACGDKDLRQMREATMIAICLY</sequence>
<keyword evidence="1" id="KW-1185">Reference proteome</keyword>
<dbReference type="WBParaSite" id="L893_g15167.t1">
    <property type="protein sequence ID" value="L893_g15167.t1"/>
    <property type="gene ID" value="L893_g15167"/>
</dbReference>
<accession>A0A1I7YD48</accession>
<organism evidence="1 2">
    <name type="scientific">Steinernema glaseri</name>
    <dbReference type="NCBI Taxonomy" id="37863"/>
    <lineage>
        <taxon>Eukaryota</taxon>
        <taxon>Metazoa</taxon>
        <taxon>Ecdysozoa</taxon>
        <taxon>Nematoda</taxon>
        <taxon>Chromadorea</taxon>
        <taxon>Rhabditida</taxon>
        <taxon>Tylenchina</taxon>
        <taxon>Panagrolaimomorpha</taxon>
        <taxon>Strongyloidoidea</taxon>
        <taxon>Steinernematidae</taxon>
        <taxon>Steinernema</taxon>
    </lineage>
</organism>
<protein>
    <submittedName>
        <fullName evidence="2">F-box domain-containing protein</fullName>
    </submittedName>
</protein>
<evidence type="ECO:0000313" key="2">
    <source>
        <dbReference type="WBParaSite" id="L893_g15167.t1"/>
    </source>
</evidence>
<proteinExistence type="predicted"/>